<keyword evidence="5" id="KW-0804">Transcription</keyword>
<dbReference type="OMA" id="YPNTEMV"/>
<dbReference type="HOGENOM" id="CLU_788273_0_0_1"/>
<dbReference type="SUPFAM" id="SSF49417">
    <property type="entry name" value="p53-like transcription factors"/>
    <property type="match status" value="1"/>
</dbReference>
<dbReference type="AlphaFoldDB" id="T1IXJ9"/>
<evidence type="ECO:0000256" key="1">
    <source>
        <dbReference type="ARBA" id="ARBA00004123"/>
    </source>
</evidence>
<dbReference type="CDD" id="cd20192">
    <property type="entry name" value="T-box_TBXT_TBX19-like"/>
    <property type="match status" value="1"/>
</dbReference>
<keyword evidence="2" id="KW-0217">Developmental protein</keyword>
<organism evidence="9 10">
    <name type="scientific">Strigamia maritima</name>
    <name type="common">European centipede</name>
    <name type="synonym">Geophilus maritimus</name>
    <dbReference type="NCBI Taxonomy" id="126957"/>
    <lineage>
        <taxon>Eukaryota</taxon>
        <taxon>Metazoa</taxon>
        <taxon>Ecdysozoa</taxon>
        <taxon>Arthropoda</taxon>
        <taxon>Myriapoda</taxon>
        <taxon>Chilopoda</taxon>
        <taxon>Pleurostigmophora</taxon>
        <taxon>Geophilomorpha</taxon>
        <taxon>Linotaeniidae</taxon>
        <taxon>Strigamia</taxon>
    </lineage>
</organism>
<dbReference type="GO" id="GO:0001707">
    <property type="term" value="P:mesoderm formation"/>
    <property type="evidence" value="ECO:0007669"/>
    <property type="project" value="TreeGrafter"/>
</dbReference>
<name>T1IXJ9_STRMM</name>
<proteinExistence type="predicted"/>
<accession>T1IXJ9</accession>
<dbReference type="PROSITE" id="PS50252">
    <property type="entry name" value="TBOX_3"/>
    <property type="match status" value="1"/>
</dbReference>
<reference evidence="9" key="2">
    <citation type="submission" date="2015-02" db="UniProtKB">
        <authorList>
            <consortium name="EnsemblMetazoa"/>
        </authorList>
    </citation>
    <scope>IDENTIFICATION</scope>
</reference>
<comment type="caution">
    <text evidence="7">Lacks conserved residue(s) required for the propagation of feature annotation.</text>
</comment>
<dbReference type="Pfam" id="PF00907">
    <property type="entry name" value="T-box"/>
    <property type="match status" value="1"/>
</dbReference>
<keyword evidence="10" id="KW-1185">Reference proteome</keyword>
<keyword evidence="6 7" id="KW-0539">Nucleus</keyword>
<dbReference type="PANTHER" id="PTHR11267">
    <property type="entry name" value="T-BOX PROTEIN-RELATED"/>
    <property type="match status" value="1"/>
</dbReference>
<dbReference type="PRINTS" id="PR00937">
    <property type="entry name" value="TBOX"/>
</dbReference>
<keyword evidence="4 7" id="KW-0238">DNA-binding</keyword>
<dbReference type="SMART" id="SM00425">
    <property type="entry name" value="TBOX"/>
    <property type="match status" value="1"/>
</dbReference>
<evidence type="ECO:0000259" key="8">
    <source>
        <dbReference type="PROSITE" id="PS50252"/>
    </source>
</evidence>
<dbReference type="GO" id="GO:0000785">
    <property type="term" value="C:chromatin"/>
    <property type="evidence" value="ECO:0007669"/>
    <property type="project" value="TreeGrafter"/>
</dbReference>
<dbReference type="InterPro" id="IPR036960">
    <property type="entry name" value="T-box_sf"/>
</dbReference>
<dbReference type="GO" id="GO:0005634">
    <property type="term" value="C:nucleus"/>
    <property type="evidence" value="ECO:0007669"/>
    <property type="project" value="UniProtKB-SubCell"/>
</dbReference>
<dbReference type="InterPro" id="IPR001699">
    <property type="entry name" value="TF_T-box"/>
</dbReference>
<dbReference type="PANTHER" id="PTHR11267:SF106">
    <property type="entry name" value="T-RELATED PROTEIN"/>
    <property type="match status" value="1"/>
</dbReference>
<dbReference type="InterPro" id="IPR018186">
    <property type="entry name" value="TF_T-box_CS"/>
</dbReference>
<keyword evidence="3" id="KW-0805">Transcription regulation</keyword>
<evidence type="ECO:0000256" key="6">
    <source>
        <dbReference type="ARBA" id="ARBA00023242"/>
    </source>
</evidence>
<dbReference type="PRINTS" id="PR00938">
    <property type="entry name" value="BRACHYURY"/>
</dbReference>
<dbReference type="EMBL" id="JH431650">
    <property type="status" value="NOT_ANNOTATED_CDS"/>
    <property type="molecule type" value="Genomic_DNA"/>
</dbReference>
<dbReference type="EnsemblMetazoa" id="SMAR005933-RA">
    <property type="protein sequence ID" value="SMAR005933-PA"/>
    <property type="gene ID" value="SMAR005933"/>
</dbReference>
<evidence type="ECO:0000256" key="2">
    <source>
        <dbReference type="ARBA" id="ARBA00022473"/>
    </source>
</evidence>
<evidence type="ECO:0000313" key="10">
    <source>
        <dbReference type="Proteomes" id="UP000014500"/>
    </source>
</evidence>
<protein>
    <recommendedName>
        <fullName evidence="8">T-box domain-containing protein</fullName>
    </recommendedName>
</protein>
<dbReference type="InterPro" id="IPR046360">
    <property type="entry name" value="T-box_DNA-bd"/>
</dbReference>
<dbReference type="GO" id="GO:0001708">
    <property type="term" value="P:cell fate specification"/>
    <property type="evidence" value="ECO:0007669"/>
    <property type="project" value="TreeGrafter"/>
</dbReference>
<dbReference type="Gene3D" id="2.60.40.820">
    <property type="entry name" value="Transcription factor, T-box"/>
    <property type="match status" value="1"/>
</dbReference>
<evidence type="ECO:0000313" key="9">
    <source>
        <dbReference type="EnsemblMetazoa" id="SMAR005933-PA"/>
    </source>
</evidence>
<feature type="domain" description="T-box" evidence="8">
    <location>
        <begin position="39"/>
        <end position="217"/>
    </location>
</feature>
<dbReference type="InterPro" id="IPR002070">
    <property type="entry name" value="TF_Brachyury"/>
</dbReference>
<dbReference type="eggNOG" id="KOG3585">
    <property type="taxonomic scope" value="Eukaryota"/>
</dbReference>
<dbReference type="GO" id="GO:0045893">
    <property type="term" value="P:positive regulation of DNA-templated transcription"/>
    <property type="evidence" value="ECO:0007669"/>
    <property type="project" value="InterPro"/>
</dbReference>
<evidence type="ECO:0000256" key="7">
    <source>
        <dbReference type="PROSITE-ProRule" id="PRU00201"/>
    </source>
</evidence>
<evidence type="ECO:0000256" key="5">
    <source>
        <dbReference type="ARBA" id="ARBA00023163"/>
    </source>
</evidence>
<sequence length="352" mass="41321">MPSTRVITHHLLPVVKNLIAASDLEMYNEERETAVQVRLLEMPLWSQFRDQTNEMIVTKTGRRMFPVFKIDVSGLDANGMYSIFLEFVQLDSHRWRFRNGQWTPGGDSEPRRSTSDTVYTHPESPNFGAHWMKNIVSFEKIKLSSKPHDNAQIVINSMHRYQPRIHIIKVEIPSPIKCYINSFTFPETQFIAVTAYQNQEVTNLKIRNNPFAKAFIDVKKRSQIEKWETNSYASYIDYPTTSTSPQNTEVVYPPTQSEIHSHFDTDIEKYERISRGTYFQPSCQWQSTSYENSSTVIQNNQLDLFYPYPTTPYSEPYNNFQTLNYTDVFNEDFNVPQQSEDWSQFNTFPQYI</sequence>
<dbReference type="GO" id="GO:0003007">
    <property type="term" value="P:heart morphogenesis"/>
    <property type="evidence" value="ECO:0007669"/>
    <property type="project" value="TreeGrafter"/>
</dbReference>
<dbReference type="PhylomeDB" id="T1IXJ9"/>
<comment type="subcellular location">
    <subcellularLocation>
        <location evidence="1 7">Nucleus</location>
    </subcellularLocation>
</comment>
<dbReference type="InterPro" id="IPR008967">
    <property type="entry name" value="p53-like_TF_DNA-bd_sf"/>
</dbReference>
<dbReference type="GO" id="GO:0000978">
    <property type="term" value="F:RNA polymerase II cis-regulatory region sequence-specific DNA binding"/>
    <property type="evidence" value="ECO:0007669"/>
    <property type="project" value="InterPro"/>
</dbReference>
<reference evidence="10" key="1">
    <citation type="submission" date="2011-05" db="EMBL/GenBank/DDBJ databases">
        <authorList>
            <person name="Richards S.R."/>
            <person name="Qu J."/>
            <person name="Jiang H."/>
            <person name="Jhangiani S.N."/>
            <person name="Agravi P."/>
            <person name="Goodspeed R."/>
            <person name="Gross S."/>
            <person name="Mandapat C."/>
            <person name="Jackson L."/>
            <person name="Mathew T."/>
            <person name="Pu L."/>
            <person name="Thornton R."/>
            <person name="Saada N."/>
            <person name="Wilczek-Boney K.B."/>
            <person name="Lee S."/>
            <person name="Kovar C."/>
            <person name="Wu Y."/>
            <person name="Scherer S.E."/>
            <person name="Worley K.C."/>
            <person name="Muzny D.M."/>
            <person name="Gibbs R."/>
        </authorList>
    </citation>
    <scope>NUCLEOTIDE SEQUENCE</scope>
    <source>
        <strain evidence="10">Brora</strain>
    </source>
</reference>
<dbReference type="GO" id="GO:0000981">
    <property type="term" value="F:DNA-binding transcription factor activity, RNA polymerase II-specific"/>
    <property type="evidence" value="ECO:0007669"/>
    <property type="project" value="TreeGrafter"/>
</dbReference>
<dbReference type="PROSITE" id="PS01283">
    <property type="entry name" value="TBOX_1"/>
    <property type="match status" value="1"/>
</dbReference>
<dbReference type="Proteomes" id="UP000014500">
    <property type="component" value="Unassembled WGS sequence"/>
</dbReference>
<dbReference type="STRING" id="126957.T1IXJ9"/>
<evidence type="ECO:0000256" key="4">
    <source>
        <dbReference type="ARBA" id="ARBA00023125"/>
    </source>
</evidence>
<evidence type="ECO:0000256" key="3">
    <source>
        <dbReference type="ARBA" id="ARBA00023015"/>
    </source>
</evidence>